<reference evidence="4 5" key="1">
    <citation type="submission" date="2019-02" db="EMBL/GenBank/DDBJ databases">
        <title>Deep-cultivation of Planctomycetes and their phenomic and genomic characterization uncovers novel biology.</title>
        <authorList>
            <person name="Wiegand S."/>
            <person name="Jogler M."/>
            <person name="Boedeker C."/>
            <person name="Pinto D."/>
            <person name="Vollmers J."/>
            <person name="Rivas-Marin E."/>
            <person name="Kohn T."/>
            <person name="Peeters S.H."/>
            <person name="Heuer A."/>
            <person name="Rast P."/>
            <person name="Oberbeckmann S."/>
            <person name="Bunk B."/>
            <person name="Jeske O."/>
            <person name="Meyerdierks A."/>
            <person name="Storesund J.E."/>
            <person name="Kallscheuer N."/>
            <person name="Luecker S."/>
            <person name="Lage O.M."/>
            <person name="Pohl T."/>
            <person name="Merkel B.J."/>
            <person name="Hornburger P."/>
            <person name="Mueller R.-W."/>
            <person name="Bruemmer F."/>
            <person name="Labrenz M."/>
            <person name="Spormann A.M."/>
            <person name="Op Den Camp H."/>
            <person name="Overmann J."/>
            <person name="Amann R."/>
            <person name="Jetten M.S.M."/>
            <person name="Mascher T."/>
            <person name="Medema M.H."/>
            <person name="Devos D.P."/>
            <person name="Kaster A.-K."/>
            <person name="Ovreas L."/>
            <person name="Rohde M."/>
            <person name="Galperin M.Y."/>
            <person name="Jogler C."/>
        </authorList>
    </citation>
    <scope>NUCLEOTIDE SEQUENCE [LARGE SCALE GENOMIC DNA]</scope>
    <source>
        <strain evidence="4 5">Q31b</strain>
    </source>
</reference>
<feature type="domain" description="Peptidase S1" evidence="3">
    <location>
        <begin position="48"/>
        <end position="284"/>
    </location>
</feature>
<keyword evidence="5" id="KW-1185">Reference proteome</keyword>
<dbReference type="AlphaFoldDB" id="A0A5C6DRT6"/>
<dbReference type="GO" id="GO:0004252">
    <property type="term" value="F:serine-type endopeptidase activity"/>
    <property type="evidence" value="ECO:0007669"/>
    <property type="project" value="InterPro"/>
</dbReference>
<dbReference type="EMBL" id="SJPY01000007">
    <property type="protein sequence ID" value="TWU37469.1"/>
    <property type="molecule type" value="Genomic_DNA"/>
</dbReference>
<feature type="signal peptide" evidence="2">
    <location>
        <begin position="1"/>
        <end position="36"/>
    </location>
</feature>
<organism evidence="4 5">
    <name type="scientific">Novipirellula aureliae</name>
    <dbReference type="NCBI Taxonomy" id="2527966"/>
    <lineage>
        <taxon>Bacteria</taxon>
        <taxon>Pseudomonadati</taxon>
        <taxon>Planctomycetota</taxon>
        <taxon>Planctomycetia</taxon>
        <taxon>Pirellulales</taxon>
        <taxon>Pirellulaceae</taxon>
        <taxon>Novipirellula</taxon>
    </lineage>
</organism>
<dbReference type="InterPro" id="IPR043504">
    <property type="entry name" value="Peptidase_S1_PA_chymotrypsin"/>
</dbReference>
<evidence type="ECO:0000259" key="3">
    <source>
        <dbReference type="PROSITE" id="PS50240"/>
    </source>
</evidence>
<dbReference type="PANTHER" id="PTHR24276">
    <property type="entry name" value="POLYSERASE-RELATED"/>
    <property type="match status" value="1"/>
</dbReference>
<dbReference type="Pfam" id="PF00089">
    <property type="entry name" value="Trypsin"/>
    <property type="match status" value="1"/>
</dbReference>
<dbReference type="PROSITE" id="PS50240">
    <property type="entry name" value="TRYPSIN_DOM"/>
    <property type="match status" value="1"/>
</dbReference>
<keyword evidence="2" id="KW-0732">Signal</keyword>
<dbReference type="InterPro" id="IPR001254">
    <property type="entry name" value="Trypsin_dom"/>
</dbReference>
<keyword evidence="1" id="KW-1015">Disulfide bond</keyword>
<comment type="caution">
    <text evidence="4">The sequence shown here is derived from an EMBL/GenBank/DDBJ whole genome shotgun (WGS) entry which is preliminary data.</text>
</comment>
<dbReference type="Gene3D" id="2.40.10.10">
    <property type="entry name" value="Trypsin-like serine proteases"/>
    <property type="match status" value="1"/>
</dbReference>
<proteinExistence type="predicted"/>
<dbReference type="GO" id="GO:0006508">
    <property type="term" value="P:proteolysis"/>
    <property type="evidence" value="ECO:0007669"/>
    <property type="project" value="InterPro"/>
</dbReference>
<dbReference type="Pfam" id="PF07589">
    <property type="entry name" value="PEP-CTERM"/>
    <property type="match status" value="1"/>
</dbReference>
<evidence type="ECO:0000313" key="4">
    <source>
        <dbReference type="EMBL" id="TWU37469.1"/>
    </source>
</evidence>
<dbReference type="SUPFAM" id="SSF50494">
    <property type="entry name" value="Trypsin-like serine proteases"/>
    <property type="match status" value="1"/>
</dbReference>
<accession>A0A5C6DRT6</accession>
<dbReference type="InterPro" id="IPR009003">
    <property type="entry name" value="Peptidase_S1_PA"/>
</dbReference>
<dbReference type="PANTHER" id="PTHR24276:SF98">
    <property type="entry name" value="FI18310P1-RELATED"/>
    <property type="match status" value="1"/>
</dbReference>
<name>A0A5C6DRT6_9BACT</name>
<protein>
    <submittedName>
        <fullName evidence="4">Trypsin</fullName>
    </submittedName>
</protein>
<dbReference type="OrthoDB" id="9813836at2"/>
<evidence type="ECO:0000256" key="1">
    <source>
        <dbReference type="ARBA" id="ARBA00023157"/>
    </source>
</evidence>
<dbReference type="InterPro" id="IPR050430">
    <property type="entry name" value="Peptidase_S1"/>
</dbReference>
<gene>
    <name evidence="4" type="ORF">Q31b_42570</name>
</gene>
<dbReference type="InterPro" id="IPR013424">
    <property type="entry name" value="Ice-binding_C"/>
</dbReference>
<evidence type="ECO:0000313" key="5">
    <source>
        <dbReference type="Proteomes" id="UP000315471"/>
    </source>
</evidence>
<dbReference type="SMART" id="SM00020">
    <property type="entry name" value="Tryp_SPc"/>
    <property type="match status" value="1"/>
</dbReference>
<evidence type="ECO:0000256" key="2">
    <source>
        <dbReference type="SAM" id="SignalP"/>
    </source>
</evidence>
<sequence length="321" mass="34241" precursor="true">MSVLSSANNAPMNISKLTALCTSVIAFTCFAISANAGLVHSLDPDYVDSNGQGYLDRAASHPYVGWQSSTDDSIGETRFRQSGVLINPRWVITSIHGVVEGDNNLNAIHSNIRMGFGSNYFTDFGETLYASEVFLHPSYTDVGQGYDLALLYFENPFTSVAPVHLYGDTVAVGMESDIVGFGYNLVEGEATPTPDSYTGDRMAGTNTITNVGFRPNYVGTRFDGAGWPEYQPLGMGGLPGDSGGGLIIGGELAGISSFTSTNNSYGRNTYYSLIDIDWVNETMALHPSAVPEPSSVLLLLAAAPMVAFVRKRKAASLNHAA</sequence>
<dbReference type="Proteomes" id="UP000315471">
    <property type="component" value="Unassembled WGS sequence"/>
</dbReference>
<dbReference type="NCBIfam" id="TIGR02595">
    <property type="entry name" value="PEP_CTERM"/>
    <property type="match status" value="1"/>
</dbReference>
<feature type="chain" id="PRO_5023047002" evidence="2">
    <location>
        <begin position="37"/>
        <end position="321"/>
    </location>
</feature>